<dbReference type="Proteomes" id="UP000015344">
    <property type="component" value="Unassembled WGS sequence"/>
</dbReference>
<reference evidence="2 3" key="1">
    <citation type="submission" date="2013-05" db="EMBL/GenBank/DDBJ databases">
        <authorList>
            <person name="Strain E.A."/>
            <person name="Brown E."/>
            <person name="Allard M.W."/>
            <person name="Luo Y.L."/>
        </authorList>
    </citation>
    <scope>NUCLEOTIDE SEQUENCE [LARGE SCALE GENOMIC DNA]</scope>
    <source>
        <strain evidence="2 3">TS-15</strain>
    </source>
</reference>
<comment type="caution">
    <text evidence="2">The sequence shown here is derived from an EMBL/GenBank/DDBJ whole genome shotgun (WGS) entry which is preliminary data.</text>
</comment>
<protein>
    <recommendedName>
        <fullName evidence="1">DUF4097 domain-containing protein</fullName>
    </recommendedName>
</protein>
<dbReference type="Gene3D" id="2.160.20.120">
    <property type="match status" value="1"/>
</dbReference>
<dbReference type="InterPro" id="IPR025164">
    <property type="entry name" value="Toastrack_DUF4097"/>
</dbReference>
<dbReference type="eggNOG" id="COG3595">
    <property type="taxonomic scope" value="Bacteria"/>
</dbReference>
<organism evidence="2 3">
    <name type="scientific">Paenibacillus alvei TS-15</name>
    <dbReference type="NCBI Taxonomy" id="1117108"/>
    <lineage>
        <taxon>Bacteria</taxon>
        <taxon>Bacillati</taxon>
        <taxon>Bacillota</taxon>
        <taxon>Bacilli</taxon>
        <taxon>Bacillales</taxon>
        <taxon>Paenibacillaceae</taxon>
        <taxon>Paenibacillus</taxon>
    </lineage>
</organism>
<dbReference type="PATRIC" id="fig|1117108.3.peg.228"/>
<feature type="domain" description="DUF4097" evidence="1">
    <location>
        <begin position="128"/>
        <end position="274"/>
    </location>
</feature>
<dbReference type="PROSITE" id="PS51257">
    <property type="entry name" value="PROKAR_LIPOPROTEIN"/>
    <property type="match status" value="1"/>
</dbReference>
<evidence type="ECO:0000259" key="1">
    <source>
        <dbReference type="Pfam" id="PF13349"/>
    </source>
</evidence>
<name>S9U3R8_PAEAL</name>
<dbReference type="PANTHER" id="PTHR34094">
    <property type="match status" value="1"/>
</dbReference>
<dbReference type="Pfam" id="PF13349">
    <property type="entry name" value="DUF4097"/>
    <property type="match status" value="1"/>
</dbReference>
<gene>
    <name evidence="2" type="ORF">PAALTS15_01110</name>
</gene>
<evidence type="ECO:0000313" key="3">
    <source>
        <dbReference type="Proteomes" id="UP000015344"/>
    </source>
</evidence>
<accession>S9U3R8</accession>
<dbReference type="RefSeq" id="WP_021257833.1">
    <property type="nucleotide sequence ID" value="NZ_ATMT01000002.1"/>
</dbReference>
<sequence>MHNKRWITAMLMIPILIGLSACEQGISKVLSMKGTPVHVERSLDAGNVSRISIKTKSSNIQYKIGTSDQIKVRLKGTFDGSEGEQEQLLVTEVMNQDQLAIKVEPVKGKAYSNMSLSLEVEVPTKVYEELKIKASSGNITTGEIEAGQLSVEASSGNISVGGYVGKEYKVEASSGNIELGKMAGNGSVEASSGNVDVAISPFQESVRVHTSSGNATIRVQPDAVFRIVGDTKLDRADLKIPVTLEHKEDKRNFEASVNQATLESPVLDVTISSGKMILDKIK</sequence>
<proteinExistence type="predicted"/>
<dbReference type="AlphaFoldDB" id="S9U3R8"/>
<dbReference type="PANTHER" id="PTHR34094:SF1">
    <property type="entry name" value="PROTEIN FAM185A"/>
    <property type="match status" value="1"/>
</dbReference>
<dbReference type="EMBL" id="ATMT01000002">
    <property type="protein sequence ID" value="EPY09216.1"/>
    <property type="molecule type" value="Genomic_DNA"/>
</dbReference>
<evidence type="ECO:0000313" key="2">
    <source>
        <dbReference type="EMBL" id="EPY09216.1"/>
    </source>
</evidence>